<comment type="caution">
    <text evidence="1">The sequence shown here is derived from an EMBL/GenBank/DDBJ whole genome shotgun (WGS) entry which is preliminary data.</text>
</comment>
<gene>
    <name evidence="1" type="ORF">AGLY_008768</name>
</gene>
<dbReference type="EMBL" id="VYZN01000030">
    <property type="protein sequence ID" value="KAE9534032.1"/>
    <property type="molecule type" value="Genomic_DNA"/>
</dbReference>
<evidence type="ECO:0008006" key="3">
    <source>
        <dbReference type="Google" id="ProtNLM"/>
    </source>
</evidence>
<dbReference type="GO" id="GO:0071897">
    <property type="term" value="P:DNA biosynthetic process"/>
    <property type="evidence" value="ECO:0007669"/>
    <property type="project" value="UniProtKB-ARBA"/>
</dbReference>
<reference evidence="1 2" key="1">
    <citation type="submission" date="2019-08" db="EMBL/GenBank/DDBJ databases">
        <title>The genome of the soybean aphid Biotype 1, its phylome, world population structure and adaptation to the North American continent.</title>
        <authorList>
            <person name="Giordano R."/>
            <person name="Donthu R.K."/>
            <person name="Hernandez A.G."/>
            <person name="Wright C.L."/>
            <person name="Zimin A.V."/>
        </authorList>
    </citation>
    <scope>NUCLEOTIDE SEQUENCE [LARGE SCALE GENOMIC DNA]</scope>
    <source>
        <tissue evidence="1">Whole aphids</tissue>
    </source>
</reference>
<dbReference type="OrthoDB" id="115435at2759"/>
<accession>A0A6G0TJW9</accession>
<protein>
    <recommendedName>
        <fullName evidence="3">Peptidase A2 domain-containing protein</fullName>
    </recommendedName>
</protein>
<proteinExistence type="predicted"/>
<name>A0A6G0TJW9_APHGL</name>
<evidence type="ECO:0000313" key="2">
    <source>
        <dbReference type="Proteomes" id="UP000475862"/>
    </source>
</evidence>
<organism evidence="1 2">
    <name type="scientific">Aphis glycines</name>
    <name type="common">Soybean aphid</name>
    <dbReference type="NCBI Taxonomy" id="307491"/>
    <lineage>
        <taxon>Eukaryota</taxon>
        <taxon>Metazoa</taxon>
        <taxon>Ecdysozoa</taxon>
        <taxon>Arthropoda</taxon>
        <taxon>Hexapoda</taxon>
        <taxon>Insecta</taxon>
        <taxon>Pterygota</taxon>
        <taxon>Neoptera</taxon>
        <taxon>Paraneoptera</taxon>
        <taxon>Hemiptera</taxon>
        <taxon>Sternorrhyncha</taxon>
        <taxon>Aphidomorpha</taxon>
        <taxon>Aphidoidea</taxon>
        <taxon>Aphididae</taxon>
        <taxon>Aphidini</taxon>
        <taxon>Aphis</taxon>
        <taxon>Aphis</taxon>
    </lineage>
</organism>
<keyword evidence="2" id="KW-1185">Reference proteome</keyword>
<dbReference type="Proteomes" id="UP000475862">
    <property type="component" value="Unassembled WGS sequence"/>
</dbReference>
<dbReference type="SUPFAM" id="SSF56672">
    <property type="entry name" value="DNA/RNA polymerases"/>
    <property type="match status" value="1"/>
</dbReference>
<evidence type="ECO:0000313" key="1">
    <source>
        <dbReference type="EMBL" id="KAE9534032.1"/>
    </source>
</evidence>
<dbReference type="InterPro" id="IPR043502">
    <property type="entry name" value="DNA/RNA_pol_sf"/>
</dbReference>
<dbReference type="Gene3D" id="3.10.10.10">
    <property type="entry name" value="HIV Type 1 Reverse Transcriptase, subunit A, domain 1"/>
    <property type="match status" value="1"/>
</dbReference>
<dbReference type="AlphaFoldDB" id="A0A6G0TJW9"/>
<sequence>MQFENKIEHAILDTGSNISCIECSLIKNKEEIIPEKIKYEIKAYVLKGLICGFLLSNNFCFKYGLVIDLGKKEIKFNTRDSIKMDKIWAEHNGPPTISTLDEQSAIHPVDHLNLTNKQLEKAKAPINLNCAKLKEYEVKLSSKDPVFQAPCRVSTKQREKLKKIIDEMINANIIEPKKSSYAPSVFLISKKQKGEYRFLEFEKTLYNY</sequence>